<dbReference type="InterPro" id="IPR012674">
    <property type="entry name" value="Calycin"/>
</dbReference>
<dbReference type="KEGG" id="bdr:105232638"/>
<dbReference type="AlphaFoldDB" id="A0A034W876"/>
<reference evidence="3" key="1">
    <citation type="journal article" date="2014" name="BMC Genomics">
        <title>Characterizing the developmental transcriptome of the oriental fruit fly, Bactrocera dorsalis (Diptera: Tephritidae) through comparative genomic analysis with Drosophila melanogaster utilizing modENCODE datasets.</title>
        <authorList>
            <person name="Geib S.M."/>
            <person name="Calla B."/>
            <person name="Hall B."/>
            <person name="Hou S."/>
            <person name="Manoukis N.C."/>
        </authorList>
    </citation>
    <scope>NUCLEOTIDE SEQUENCE</scope>
    <source>
        <strain evidence="3">Punador</strain>
    </source>
</reference>
<name>A0A034W876_BACDO</name>
<dbReference type="RefSeq" id="XP_049313221.1">
    <property type="nucleotide sequence ID" value="XM_049457264.1"/>
</dbReference>
<sequence>MQLQILMHFFVFQFGLLCCFAINQYQSYDEVPSSTDRNFYTNSLLCMDIKPQHSVDIGQITGMWYGSEIIIHTQDIPGIYEYDSCVIIHLNDITEQMRNHYNNQQYTQQYNQRRTQNGQQQQQQIQNANNERNSARYLRLIWSESEKNLEYMFNYTERSPGLWTNIGEQRGSLVALNSYNQFTGTVQVVKAVNDHLVLTFCGNDMSSSIYTLVLSRTEKGLSIEELRSIRNLLSRRGLHTETIRKVCSSAAASPAIMHISLLTLLGVFAILKSYY</sequence>
<dbReference type="GeneID" id="105232638"/>
<dbReference type="Proteomes" id="UP001652620">
    <property type="component" value="Chromosome 5"/>
</dbReference>
<dbReference type="Gene3D" id="2.40.128.20">
    <property type="match status" value="1"/>
</dbReference>
<dbReference type="EMBL" id="GAKP01008969">
    <property type="protein sequence ID" value="JAC49983.1"/>
    <property type="molecule type" value="Transcribed_RNA"/>
</dbReference>
<keyword evidence="1" id="KW-0472">Membrane</keyword>
<proteinExistence type="predicted"/>
<protein>
    <submittedName>
        <fullName evidence="5">Uncharacterized protein LOC105232638</fullName>
    </submittedName>
</protein>
<gene>
    <name evidence="5" type="primary">LOC105232638</name>
</gene>
<organism evidence="3">
    <name type="scientific">Bactrocera dorsalis</name>
    <name type="common">Oriental fruit fly</name>
    <name type="synonym">Dacus dorsalis</name>
    <dbReference type="NCBI Taxonomy" id="27457"/>
    <lineage>
        <taxon>Eukaryota</taxon>
        <taxon>Metazoa</taxon>
        <taxon>Ecdysozoa</taxon>
        <taxon>Arthropoda</taxon>
        <taxon>Hexapoda</taxon>
        <taxon>Insecta</taxon>
        <taxon>Pterygota</taxon>
        <taxon>Neoptera</taxon>
        <taxon>Endopterygota</taxon>
        <taxon>Diptera</taxon>
        <taxon>Brachycera</taxon>
        <taxon>Muscomorpha</taxon>
        <taxon>Tephritoidea</taxon>
        <taxon>Tephritidae</taxon>
        <taxon>Bactrocera</taxon>
        <taxon>Bactrocera</taxon>
    </lineage>
</organism>
<evidence type="ECO:0000313" key="5">
    <source>
        <dbReference type="RefSeq" id="XP_049313221.1"/>
    </source>
</evidence>
<accession>A0A034W876</accession>
<evidence type="ECO:0000256" key="2">
    <source>
        <dbReference type="SAM" id="SignalP"/>
    </source>
</evidence>
<evidence type="ECO:0000256" key="1">
    <source>
        <dbReference type="SAM" id="Phobius"/>
    </source>
</evidence>
<keyword evidence="4" id="KW-1185">Reference proteome</keyword>
<feature type="signal peptide" evidence="2">
    <location>
        <begin position="1"/>
        <end position="21"/>
    </location>
</feature>
<evidence type="ECO:0000313" key="4">
    <source>
        <dbReference type="Proteomes" id="UP001652620"/>
    </source>
</evidence>
<feature type="chain" id="PRO_5044537777" evidence="2">
    <location>
        <begin position="22"/>
        <end position="275"/>
    </location>
</feature>
<reference evidence="5" key="2">
    <citation type="submission" date="2025-05" db="UniProtKB">
        <authorList>
            <consortium name="RefSeq"/>
        </authorList>
    </citation>
    <scope>IDENTIFICATION</scope>
    <source>
        <tissue evidence="5">Adult</tissue>
    </source>
</reference>
<keyword evidence="1" id="KW-1133">Transmembrane helix</keyword>
<dbReference type="OrthoDB" id="6615450at2759"/>
<evidence type="ECO:0000313" key="3">
    <source>
        <dbReference type="EMBL" id="JAC49983.1"/>
    </source>
</evidence>
<keyword evidence="2" id="KW-0732">Signal</keyword>
<dbReference type="OMA" id="LRCMNIN"/>
<feature type="transmembrane region" description="Helical" evidence="1">
    <location>
        <begin position="251"/>
        <end position="271"/>
    </location>
</feature>
<keyword evidence="1" id="KW-0812">Transmembrane</keyword>